<proteinExistence type="predicted"/>
<feature type="domain" description="HTH luxR-type" evidence="4">
    <location>
        <begin position="189"/>
        <end position="254"/>
    </location>
</feature>
<dbReference type="Gene3D" id="1.10.10.10">
    <property type="entry name" value="Winged helix-like DNA-binding domain superfamily/Winged helix DNA-binding domain"/>
    <property type="match status" value="1"/>
</dbReference>
<evidence type="ECO:0000256" key="2">
    <source>
        <dbReference type="ARBA" id="ARBA00023125"/>
    </source>
</evidence>
<protein>
    <submittedName>
        <fullName evidence="5">Transcriptional regulatory protein LiaR</fullName>
    </submittedName>
</protein>
<dbReference type="InterPro" id="IPR000792">
    <property type="entry name" value="Tscrpt_reg_LuxR_C"/>
</dbReference>
<dbReference type="Proteomes" id="UP000049983">
    <property type="component" value="Unassembled WGS sequence"/>
</dbReference>
<dbReference type="RefSeq" id="WP_055114688.1">
    <property type="nucleotide sequence ID" value="NZ_CXWA01000002.1"/>
</dbReference>
<name>A0A0M7A985_9HYPH</name>
<sequence>MLTTLSGRETNLLFAIMEDMVAIRDARKLRTQIGERLLDLLEADYFASYVWTKSDGDTGGVYLNMDESNLAAYESHYQYCDPITPRFRMCQRAAHVEQVISREQFDRTEFYNDFLARDGLYHGMNYHAYSASGHLGDLRIWRGGNRETFQERDLELLDAIGAAFGKALGNLRSDAEKLRDTDPRIRVANWASQHGLTARERDVICLLAEGRRDREIATVLGVSVTTVRSHLKSIFQKSGASSRANLIVSLNAPVQ</sequence>
<keyword evidence="2" id="KW-0238">DNA-binding</keyword>
<evidence type="ECO:0000256" key="3">
    <source>
        <dbReference type="ARBA" id="ARBA00023163"/>
    </source>
</evidence>
<dbReference type="STRING" id="311410.LA5095_02082"/>
<keyword evidence="6" id="KW-1185">Reference proteome</keyword>
<dbReference type="PRINTS" id="PR00038">
    <property type="entry name" value="HTHLUXR"/>
</dbReference>
<keyword evidence="1" id="KW-0805">Transcription regulation</keyword>
<accession>A0A0M7A985</accession>
<gene>
    <name evidence="5" type="primary">liaR_1</name>
    <name evidence="5" type="ORF">LA5096_00938</name>
</gene>
<dbReference type="EMBL" id="CXWC01000002">
    <property type="protein sequence ID" value="CTQ66022.1"/>
    <property type="molecule type" value="Genomic_DNA"/>
</dbReference>
<evidence type="ECO:0000259" key="4">
    <source>
        <dbReference type="PROSITE" id="PS50043"/>
    </source>
</evidence>
<keyword evidence="3" id="KW-0804">Transcription</keyword>
<organism evidence="5 6">
    <name type="scientific">Roseibium album</name>
    <dbReference type="NCBI Taxonomy" id="311410"/>
    <lineage>
        <taxon>Bacteria</taxon>
        <taxon>Pseudomonadati</taxon>
        <taxon>Pseudomonadota</taxon>
        <taxon>Alphaproteobacteria</taxon>
        <taxon>Hyphomicrobiales</taxon>
        <taxon>Stappiaceae</taxon>
        <taxon>Roseibium</taxon>
    </lineage>
</organism>
<dbReference type="OrthoDB" id="5914438at2"/>
<dbReference type="AlphaFoldDB" id="A0A0M7A985"/>
<dbReference type="Pfam" id="PF00196">
    <property type="entry name" value="GerE"/>
    <property type="match status" value="1"/>
</dbReference>
<dbReference type="GeneID" id="97668377"/>
<evidence type="ECO:0000313" key="6">
    <source>
        <dbReference type="Proteomes" id="UP000049983"/>
    </source>
</evidence>
<dbReference type="PANTHER" id="PTHR44688">
    <property type="entry name" value="DNA-BINDING TRANSCRIPTIONAL ACTIVATOR DEVR_DOSR"/>
    <property type="match status" value="1"/>
</dbReference>
<dbReference type="PANTHER" id="PTHR44688:SF16">
    <property type="entry name" value="DNA-BINDING TRANSCRIPTIONAL ACTIVATOR DEVR_DOSR"/>
    <property type="match status" value="1"/>
</dbReference>
<reference evidence="6" key="1">
    <citation type="submission" date="2015-07" db="EMBL/GenBank/DDBJ databases">
        <authorList>
            <person name="Rodrigo-Torres Lidia"/>
            <person name="Arahal R.David."/>
        </authorList>
    </citation>
    <scope>NUCLEOTIDE SEQUENCE [LARGE SCALE GENOMIC DNA]</scope>
    <source>
        <strain evidence="6">CECT 5096</strain>
    </source>
</reference>
<dbReference type="GO" id="GO:0006355">
    <property type="term" value="P:regulation of DNA-templated transcription"/>
    <property type="evidence" value="ECO:0007669"/>
    <property type="project" value="InterPro"/>
</dbReference>
<evidence type="ECO:0000313" key="5">
    <source>
        <dbReference type="EMBL" id="CTQ66022.1"/>
    </source>
</evidence>
<dbReference type="InterPro" id="IPR036388">
    <property type="entry name" value="WH-like_DNA-bd_sf"/>
</dbReference>
<dbReference type="SUPFAM" id="SSF46894">
    <property type="entry name" value="C-terminal effector domain of the bipartite response regulators"/>
    <property type="match status" value="1"/>
</dbReference>
<dbReference type="SMART" id="SM00421">
    <property type="entry name" value="HTH_LUXR"/>
    <property type="match status" value="1"/>
</dbReference>
<dbReference type="InterPro" id="IPR016032">
    <property type="entry name" value="Sig_transdc_resp-reg_C-effctor"/>
</dbReference>
<dbReference type="CDD" id="cd06170">
    <property type="entry name" value="LuxR_C_like"/>
    <property type="match status" value="1"/>
</dbReference>
<dbReference type="PROSITE" id="PS50043">
    <property type="entry name" value="HTH_LUXR_2"/>
    <property type="match status" value="1"/>
</dbReference>
<evidence type="ECO:0000256" key="1">
    <source>
        <dbReference type="ARBA" id="ARBA00023015"/>
    </source>
</evidence>
<dbReference type="GO" id="GO:0003677">
    <property type="term" value="F:DNA binding"/>
    <property type="evidence" value="ECO:0007669"/>
    <property type="project" value="UniProtKB-KW"/>
</dbReference>